<feature type="signal peptide" evidence="1">
    <location>
        <begin position="1"/>
        <end position="17"/>
    </location>
</feature>
<evidence type="ECO:0008006" key="4">
    <source>
        <dbReference type="Google" id="ProtNLM"/>
    </source>
</evidence>
<keyword evidence="3" id="KW-1185">Reference proteome</keyword>
<sequence length="185" mass="19906">MRYLALLFALVATPALSASTPTDGAAALLLQTAGRWQGELAYRDYQSNSWQALPVTVTIAAQPDQVTTIRTAQFDDGPKTGIVTITTVTMVDPVAATLAYASFRRSRAPDSGSAKIVSVVPGVDAVHWTMVTTERRGDGNDVAQVRETTTRAGDTMTTLKEVNPDGDTQDVWLPRNRSVLRRIGS</sequence>
<evidence type="ECO:0000256" key="1">
    <source>
        <dbReference type="SAM" id="SignalP"/>
    </source>
</evidence>
<accession>A0ABQ3LK18</accession>
<evidence type="ECO:0000313" key="2">
    <source>
        <dbReference type="EMBL" id="GHH16486.1"/>
    </source>
</evidence>
<organism evidence="2 3">
    <name type="scientific">Sphingomonas glacialis</name>
    <dbReference type="NCBI Taxonomy" id="658225"/>
    <lineage>
        <taxon>Bacteria</taxon>
        <taxon>Pseudomonadati</taxon>
        <taxon>Pseudomonadota</taxon>
        <taxon>Alphaproteobacteria</taxon>
        <taxon>Sphingomonadales</taxon>
        <taxon>Sphingomonadaceae</taxon>
        <taxon>Sphingomonas</taxon>
    </lineage>
</organism>
<feature type="chain" id="PRO_5046773839" description="DUF1579 domain-containing protein" evidence="1">
    <location>
        <begin position="18"/>
        <end position="185"/>
    </location>
</feature>
<name>A0ABQ3LK18_9SPHN</name>
<keyword evidence="1" id="KW-0732">Signal</keyword>
<comment type="caution">
    <text evidence="2">The sequence shown here is derived from an EMBL/GenBank/DDBJ whole genome shotgun (WGS) entry which is preliminary data.</text>
</comment>
<dbReference type="EMBL" id="BNAQ01000002">
    <property type="protein sequence ID" value="GHH16486.1"/>
    <property type="molecule type" value="Genomic_DNA"/>
</dbReference>
<evidence type="ECO:0000313" key="3">
    <source>
        <dbReference type="Proteomes" id="UP000652430"/>
    </source>
</evidence>
<dbReference type="Proteomes" id="UP000652430">
    <property type="component" value="Unassembled WGS sequence"/>
</dbReference>
<proteinExistence type="predicted"/>
<reference evidence="3" key="1">
    <citation type="journal article" date="2019" name="Int. J. Syst. Evol. Microbiol.">
        <title>The Global Catalogue of Microorganisms (GCM) 10K type strain sequencing project: providing services to taxonomists for standard genome sequencing and annotation.</title>
        <authorList>
            <consortium name="The Broad Institute Genomics Platform"/>
            <consortium name="The Broad Institute Genome Sequencing Center for Infectious Disease"/>
            <person name="Wu L."/>
            <person name="Ma J."/>
        </authorList>
    </citation>
    <scope>NUCLEOTIDE SEQUENCE [LARGE SCALE GENOMIC DNA]</scope>
    <source>
        <strain evidence="3">CGMCC 1.8957</strain>
    </source>
</reference>
<gene>
    <name evidence="2" type="ORF">GCM10008023_20550</name>
</gene>
<protein>
    <recommendedName>
        <fullName evidence="4">DUF1579 domain-containing protein</fullName>
    </recommendedName>
</protein>